<feature type="domain" description="HTH tetR-type" evidence="3">
    <location>
        <begin position="11"/>
        <end position="71"/>
    </location>
</feature>
<evidence type="ECO:0000313" key="4">
    <source>
        <dbReference type="EMBL" id="ABW68519.1"/>
    </source>
</evidence>
<protein>
    <submittedName>
        <fullName evidence="4">Transcriptional regulator, TetR family</fullName>
    </submittedName>
</protein>
<evidence type="ECO:0000313" key="5">
    <source>
        <dbReference type="Proteomes" id="UP000008561"/>
    </source>
</evidence>
<name>A8ZXE0_DESOH</name>
<dbReference type="STRING" id="96561.Dole_2716"/>
<evidence type="ECO:0000256" key="2">
    <source>
        <dbReference type="PROSITE-ProRule" id="PRU00335"/>
    </source>
</evidence>
<dbReference type="HOGENOM" id="CLU_069356_40_3_7"/>
<dbReference type="KEGG" id="dol:Dole_2716"/>
<dbReference type="PANTHER" id="PTHR30055:SF226">
    <property type="entry name" value="HTH-TYPE TRANSCRIPTIONAL REGULATOR PKSA"/>
    <property type="match status" value="1"/>
</dbReference>
<dbReference type="InterPro" id="IPR050109">
    <property type="entry name" value="HTH-type_TetR-like_transc_reg"/>
</dbReference>
<dbReference type="InterPro" id="IPR009057">
    <property type="entry name" value="Homeodomain-like_sf"/>
</dbReference>
<accession>A8ZXE0</accession>
<dbReference type="SUPFAM" id="SSF46689">
    <property type="entry name" value="Homeodomain-like"/>
    <property type="match status" value="1"/>
</dbReference>
<sequence length="212" mass="24186">MFKELKEREKLARQQLIVEVAEKLFHKEGYDSVTIRRVAETIDVSPGTIYTYFKSKEELIVCVLIHNMKLLEEEITKSLKINDPIKALMAIADDYKAYYSRFGRYVNVMDLLTTDENGYALVSKELRNGLGAVVERILEGIAERMNRDNASRKLLKGIPPKRVTAAMWAVAHGISYIALPLSTQPDRGWFDFDQVLPDVIHLLLTDTTAKPK</sequence>
<feature type="DNA-binding region" description="H-T-H motif" evidence="2">
    <location>
        <begin position="34"/>
        <end position="53"/>
    </location>
</feature>
<dbReference type="InterPro" id="IPR023772">
    <property type="entry name" value="DNA-bd_HTH_TetR-type_CS"/>
</dbReference>
<dbReference type="Gene3D" id="1.10.357.10">
    <property type="entry name" value="Tetracycline Repressor, domain 2"/>
    <property type="match status" value="1"/>
</dbReference>
<dbReference type="Proteomes" id="UP000008561">
    <property type="component" value="Chromosome"/>
</dbReference>
<organism evidence="4 5">
    <name type="scientific">Desulfosudis oleivorans (strain DSM 6200 / JCM 39069 / Hxd3)</name>
    <name type="common">Desulfococcus oleovorans</name>
    <dbReference type="NCBI Taxonomy" id="96561"/>
    <lineage>
        <taxon>Bacteria</taxon>
        <taxon>Pseudomonadati</taxon>
        <taxon>Thermodesulfobacteriota</taxon>
        <taxon>Desulfobacteria</taxon>
        <taxon>Desulfobacterales</taxon>
        <taxon>Desulfosudaceae</taxon>
        <taxon>Desulfosudis</taxon>
    </lineage>
</organism>
<gene>
    <name evidence="4" type="ordered locus">Dole_2716</name>
</gene>
<dbReference type="RefSeq" id="WP_012176130.1">
    <property type="nucleotide sequence ID" value="NC_009943.1"/>
</dbReference>
<evidence type="ECO:0000256" key="1">
    <source>
        <dbReference type="ARBA" id="ARBA00023125"/>
    </source>
</evidence>
<dbReference type="GO" id="GO:0003700">
    <property type="term" value="F:DNA-binding transcription factor activity"/>
    <property type="evidence" value="ECO:0007669"/>
    <property type="project" value="TreeGrafter"/>
</dbReference>
<dbReference type="InterPro" id="IPR001647">
    <property type="entry name" value="HTH_TetR"/>
</dbReference>
<dbReference type="PRINTS" id="PR00455">
    <property type="entry name" value="HTHTETR"/>
</dbReference>
<reference evidence="4 5" key="1">
    <citation type="submission" date="2007-10" db="EMBL/GenBank/DDBJ databases">
        <title>Complete sequence of Desulfococcus oleovorans Hxd3.</title>
        <authorList>
            <consortium name="US DOE Joint Genome Institute"/>
            <person name="Copeland A."/>
            <person name="Lucas S."/>
            <person name="Lapidus A."/>
            <person name="Barry K."/>
            <person name="Glavina del Rio T."/>
            <person name="Dalin E."/>
            <person name="Tice H."/>
            <person name="Pitluck S."/>
            <person name="Kiss H."/>
            <person name="Brettin T."/>
            <person name="Bruce D."/>
            <person name="Detter J.C."/>
            <person name="Han C."/>
            <person name="Schmutz J."/>
            <person name="Larimer F."/>
            <person name="Land M."/>
            <person name="Hauser L."/>
            <person name="Kyrpides N."/>
            <person name="Kim E."/>
            <person name="Wawrik B."/>
            <person name="Richardson P."/>
        </authorList>
    </citation>
    <scope>NUCLEOTIDE SEQUENCE [LARGE SCALE GENOMIC DNA]</scope>
    <source>
        <strain evidence="5">DSM 6200 / JCM 39069 / Hxd3</strain>
    </source>
</reference>
<dbReference type="AlphaFoldDB" id="A8ZXE0"/>
<dbReference type="PANTHER" id="PTHR30055">
    <property type="entry name" value="HTH-TYPE TRANSCRIPTIONAL REGULATOR RUTR"/>
    <property type="match status" value="1"/>
</dbReference>
<dbReference type="GO" id="GO:0000976">
    <property type="term" value="F:transcription cis-regulatory region binding"/>
    <property type="evidence" value="ECO:0007669"/>
    <property type="project" value="TreeGrafter"/>
</dbReference>
<dbReference type="Pfam" id="PF00440">
    <property type="entry name" value="TetR_N"/>
    <property type="match status" value="1"/>
</dbReference>
<dbReference type="EMBL" id="CP000859">
    <property type="protein sequence ID" value="ABW68519.1"/>
    <property type="molecule type" value="Genomic_DNA"/>
</dbReference>
<evidence type="ECO:0000259" key="3">
    <source>
        <dbReference type="PROSITE" id="PS50977"/>
    </source>
</evidence>
<dbReference type="OrthoDB" id="9793734at2"/>
<proteinExistence type="predicted"/>
<keyword evidence="5" id="KW-1185">Reference proteome</keyword>
<dbReference type="eggNOG" id="COG1309">
    <property type="taxonomic scope" value="Bacteria"/>
</dbReference>
<keyword evidence="1 2" id="KW-0238">DNA-binding</keyword>
<dbReference type="PROSITE" id="PS01081">
    <property type="entry name" value="HTH_TETR_1"/>
    <property type="match status" value="1"/>
</dbReference>
<dbReference type="PROSITE" id="PS50977">
    <property type="entry name" value="HTH_TETR_2"/>
    <property type="match status" value="1"/>
</dbReference>